<evidence type="ECO:0000259" key="1">
    <source>
        <dbReference type="Pfam" id="PF02627"/>
    </source>
</evidence>
<dbReference type="InterPro" id="IPR003779">
    <property type="entry name" value="CMD-like"/>
</dbReference>
<sequence length="86" mass="9689">MDIQNVSARSPALARYEQEALFQGAWRPALSRRDRSIITLASVITRGQTVGVAFYMRYAPNHGVTSREISRSLHIPPPMLRITHIS</sequence>
<dbReference type="Proteomes" id="UP000235659">
    <property type="component" value="Unassembled WGS sequence"/>
</dbReference>
<accession>A0ABX4UUT9</accession>
<comment type="caution">
    <text evidence="2">The sequence shown here is derived from an EMBL/GenBank/DDBJ whole genome shotgun (WGS) entry which is preliminary data.</text>
</comment>
<organism evidence="2 3">
    <name type="scientific">Paraburkholderia rhynchosiae</name>
    <dbReference type="NCBI Taxonomy" id="487049"/>
    <lineage>
        <taxon>Bacteria</taxon>
        <taxon>Pseudomonadati</taxon>
        <taxon>Pseudomonadota</taxon>
        <taxon>Betaproteobacteria</taxon>
        <taxon>Burkholderiales</taxon>
        <taxon>Burkholderiaceae</taxon>
        <taxon>Paraburkholderia</taxon>
    </lineage>
</organism>
<evidence type="ECO:0000313" key="3">
    <source>
        <dbReference type="Proteomes" id="UP000235659"/>
    </source>
</evidence>
<gene>
    <name evidence="2" type="ORF">C0Z16_33260</name>
</gene>
<reference evidence="2 3" key="1">
    <citation type="submission" date="2018-01" db="EMBL/GenBank/DDBJ databases">
        <title>Whole genome analyses suggest that Burkholderia sensu lato contains two further novel genera in the rhizoxinica-symbiotica group Mycetohabitans gen. nov., and Trinickia gen. nov.: implications for the evolution of diazotrophy and nodulation in the Burkholderiaceae.</title>
        <authorList>
            <person name="Estrada-de los Santos P."/>
            <person name="Palmer M."/>
            <person name="Chavez-Ramirez B."/>
            <person name="Beukes C."/>
            <person name="Steenkamp E.T."/>
            <person name="Hirsch A.M."/>
            <person name="Manyaka P."/>
            <person name="Maluk M."/>
            <person name="Lafos M."/>
            <person name="Crook M."/>
            <person name="Gross E."/>
            <person name="Simon M.F."/>
            <person name="Bueno dos Reis Junior F."/>
            <person name="Poole P.S."/>
            <person name="Venter S.N."/>
            <person name="James E.K."/>
        </authorList>
    </citation>
    <scope>NUCLEOTIDE SEQUENCE [LARGE SCALE GENOMIC DNA]</scope>
    <source>
        <strain evidence="2 3">WSM 3937</strain>
    </source>
</reference>
<name>A0ABX4UUT9_9BURK</name>
<proteinExistence type="predicted"/>
<protein>
    <recommendedName>
        <fullName evidence="1">Carboxymuconolactone decarboxylase-like domain-containing protein</fullName>
    </recommendedName>
</protein>
<dbReference type="InterPro" id="IPR029032">
    <property type="entry name" value="AhpD-like"/>
</dbReference>
<keyword evidence="3" id="KW-1185">Reference proteome</keyword>
<dbReference type="Gene3D" id="1.20.1290.10">
    <property type="entry name" value="AhpD-like"/>
    <property type="match status" value="1"/>
</dbReference>
<dbReference type="Pfam" id="PF02627">
    <property type="entry name" value="CMD"/>
    <property type="match status" value="1"/>
</dbReference>
<feature type="domain" description="Carboxymuconolactone decarboxylase-like" evidence="1">
    <location>
        <begin position="11"/>
        <end position="71"/>
    </location>
</feature>
<dbReference type="SUPFAM" id="SSF69118">
    <property type="entry name" value="AhpD-like"/>
    <property type="match status" value="1"/>
</dbReference>
<dbReference type="RefSeq" id="WP_102636253.1">
    <property type="nucleotide sequence ID" value="NZ_CADIJZ010000038.1"/>
</dbReference>
<evidence type="ECO:0000313" key="2">
    <source>
        <dbReference type="EMBL" id="PMS22236.1"/>
    </source>
</evidence>
<dbReference type="EMBL" id="PNXY01000044">
    <property type="protein sequence ID" value="PMS22236.1"/>
    <property type="molecule type" value="Genomic_DNA"/>
</dbReference>